<evidence type="ECO:0000313" key="2">
    <source>
        <dbReference type="Proteomes" id="UP000001194"/>
    </source>
</evidence>
<sequence>MSDSSCPRENHLKGKFKGMLDQLMGADRPCPTASRLEFMTPTLTDSILMRFRSIMRVPGVMGGGMSLVLPFPQKSKDQTGPQKTMVCGLFAVYRPVSVCISFNRFMTSL</sequence>
<dbReference type="EMBL" id="DS547153">
    <property type="protein sequence ID" value="EDR00189.1"/>
    <property type="molecule type" value="Genomic_DNA"/>
</dbReference>
<accession>B0DZ75</accession>
<gene>
    <name evidence="1" type="ORF">LACBIDRAFT_314771</name>
</gene>
<keyword evidence="2" id="KW-1185">Reference proteome</keyword>
<reference evidence="1 2" key="1">
    <citation type="journal article" date="2008" name="Nature">
        <title>The genome of Laccaria bicolor provides insights into mycorrhizal symbiosis.</title>
        <authorList>
            <person name="Martin F."/>
            <person name="Aerts A."/>
            <person name="Ahren D."/>
            <person name="Brun A."/>
            <person name="Danchin E.G.J."/>
            <person name="Duchaussoy F."/>
            <person name="Gibon J."/>
            <person name="Kohler A."/>
            <person name="Lindquist E."/>
            <person name="Pereda V."/>
            <person name="Salamov A."/>
            <person name="Shapiro H.J."/>
            <person name="Wuyts J."/>
            <person name="Blaudez D."/>
            <person name="Buee M."/>
            <person name="Brokstein P."/>
            <person name="Canbaeck B."/>
            <person name="Cohen D."/>
            <person name="Courty P.E."/>
            <person name="Coutinho P.M."/>
            <person name="Delaruelle C."/>
            <person name="Detter J.C."/>
            <person name="Deveau A."/>
            <person name="DiFazio S."/>
            <person name="Duplessis S."/>
            <person name="Fraissinet-Tachet L."/>
            <person name="Lucic E."/>
            <person name="Frey-Klett P."/>
            <person name="Fourrey C."/>
            <person name="Feussner I."/>
            <person name="Gay G."/>
            <person name="Grimwood J."/>
            <person name="Hoegger P.J."/>
            <person name="Jain P."/>
            <person name="Kilaru S."/>
            <person name="Labbe J."/>
            <person name="Lin Y.C."/>
            <person name="Legue V."/>
            <person name="Le Tacon F."/>
            <person name="Marmeisse R."/>
            <person name="Melayah D."/>
            <person name="Montanini B."/>
            <person name="Muratet M."/>
            <person name="Nehls U."/>
            <person name="Niculita-Hirzel H."/>
            <person name="Oudot-Le Secq M.P."/>
            <person name="Peter M."/>
            <person name="Quesneville H."/>
            <person name="Rajashekar B."/>
            <person name="Reich M."/>
            <person name="Rouhier N."/>
            <person name="Schmutz J."/>
            <person name="Yin T."/>
            <person name="Chalot M."/>
            <person name="Henrissat B."/>
            <person name="Kuees U."/>
            <person name="Lucas S."/>
            <person name="Van de Peer Y."/>
            <person name="Podila G.K."/>
            <person name="Polle A."/>
            <person name="Pukkila P.J."/>
            <person name="Richardson P.M."/>
            <person name="Rouze P."/>
            <person name="Sanders I.R."/>
            <person name="Stajich J.E."/>
            <person name="Tunlid A."/>
            <person name="Tuskan G."/>
            <person name="Grigoriev I.V."/>
        </authorList>
    </citation>
    <scope>NUCLEOTIDE SEQUENCE [LARGE SCALE GENOMIC DNA]</scope>
    <source>
        <strain evidence="2">S238N-H82 / ATCC MYA-4686</strain>
    </source>
</reference>
<dbReference type="InParanoid" id="B0DZ75"/>
<dbReference type="KEGG" id="lbc:LACBIDRAFT_314771"/>
<dbReference type="RefSeq" id="XP_001889246.1">
    <property type="nucleotide sequence ID" value="XM_001889211.1"/>
</dbReference>
<organism evidence="2">
    <name type="scientific">Laccaria bicolor (strain S238N-H82 / ATCC MYA-4686)</name>
    <name type="common">Bicoloured deceiver</name>
    <name type="synonym">Laccaria laccata var. bicolor</name>
    <dbReference type="NCBI Taxonomy" id="486041"/>
    <lineage>
        <taxon>Eukaryota</taxon>
        <taxon>Fungi</taxon>
        <taxon>Dikarya</taxon>
        <taxon>Basidiomycota</taxon>
        <taxon>Agaricomycotina</taxon>
        <taxon>Agaricomycetes</taxon>
        <taxon>Agaricomycetidae</taxon>
        <taxon>Agaricales</taxon>
        <taxon>Agaricineae</taxon>
        <taxon>Hydnangiaceae</taxon>
        <taxon>Laccaria</taxon>
    </lineage>
</organism>
<dbReference type="HOGENOM" id="CLU_2184437_0_0_1"/>
<dbReference type="AlphaFoldDB" id="B0DZ75"/>
<protein>
    <submittedName>
        <fullName evidence="1">Predicted protein</fullName>
    </submittedName>
</protein>
<proteinExistence type="predicted"/>
<name>B0DZ75_LACBS</name>
<dbReference type="GeneID" id="6084822"/>
<evidence type="ECO:0000313" key="1">
    <source>
        <dbReference type="EMBL" id="EDR00189.1"/>
    </source>
</evidence>
<dbReference type="Proteomes" id="UP000001194">
    <property type="component" value="Unassembled WGS sequence"/>
</dbReference>